<dbReference type="Pfam" id="PF13480">
    <property type="entry name" value="Acetyltransf_6"/>
    <property type="match status" value="1"/>
</dbReference>
<organism evidence="2 3">
    <name type="scientific">Gaopeijia maritima</name>
    <dbReference type="NCBI Taxonomy" id="3119007"/>
    <lineage>
        <taxon>Bacteria</taxon>
        <taxon>Pseudomonadati</taxon>
        <taxon>Gemmatimonadota</taxon>
        <taxon>Longimicrobiia</taxon>
        <taxon>Gaopeijiales</taxon>
        <taxon>Gaopeijiaceae</taxon>
        <taxon>Gaopeijia</taxon>
    </lineage>
</organism>
<dbReference type="InterPro" id="IPR016181">
    <property type="entry name" value="Acyl_CoA_acyltransferase"/>
</dbReference>
<dbReference type="NCBIfam" id="TIGR03019">
    <property type="entry name" value="pepcterm_femAB"/>
    <property type="match status" value="1"/>
</dbReference>
<feature type="domain" description="BioF2-like acetyltransferase" evidence="1">
    <location>
        <begin position="157"/>
        <end position="290"/>
    </location>
</feature>
<dbReference type="PANTHER" id="PTHR36174">
    <property type="entry name" value="LIPID II:GLYCINE GLYCYLTRANSFERASE"/>
    <property type="match status" value="1"/>
</dbReference>
<evidence type="ECO:0000313" key="2">
    <source>
        <dbReference type="EMBL" id="MEK9501856.1"/>
    </source>
</evidence>
<dbReference type="SUPFAM" id="SSF55729">
    <property type="entry name" value="Acyl-CoA N-acyltransferases (Nat)"/>
    <property type="match status" value="1"/>
</dbReference>
<sequence>MPDSAAHATALDLVDWTDGPAWDDFVASAEGGTFCHLWGWREVFGEGFGHPVHYRAAVRNGRIEGVHPLVHVRSRLFGNYLVSMPFLNYGGPLGSEPARTALADDARRLAAARGVDLLELRSRRALDTDLEEVHRKVTVVLPLGDDADHLFTKGLKSKVRSQVRRPMKAGMEARVGPECVDDFYGVFAEHMRDLGTPVLPRSLFHDLVRVFPDRVVFAGVYLDDRPVAGGCGFLFGDEFEITWASSLREFNREAPNMLLYWGLMEEMVARGVPLFNFGRCTPGGGTHRFKLQWGGDDEPLPWYQWSEDGRNATPNPDGGFGLAVRAWQKLPLPVANTLGPWLARRIP</sequence>
<dbReference type="InterPro" id="IPR017469">
    <property type="entry name" value="PEP-CTERM_FemAB-rel"/>
</dbReference>
<dbReference type="EMBL" id="JBBHLI010000007">
    <property type="protein sequence ID" value="MEK9501856.1"/>
    <property type="molecule type" value="Genomic_DNA"/>
</dbReference>
<dbReference type="RefSeq" id="WP_405283709.1">
    <property type="nucleotide sequence ID" value="NZ_CP144380.1"/>
</dbReference>
<dbReference type="Gene3D" id="3.40.630.30">
    <property type="match status" value="1"/>
</dbReference>
<reference evidence="2 3" key="1">
    <citation type="submission" date="2024-02" db="EMBL/GenBank/DDBJ databases">
        <title>A novel Gemmatimonadota bacterium.</title>
        <authorList>
            <person name="Du Z.-J."/>
            <person name="Ye Y.-Q."/>
        </authorList>
    </citation>
    <scope>NUCLEOTIDE SEQUENCE [LARGE SCALE GENOMIC DNA]</scope>
    <source>
        <strain evidence="2 3">DH-20</strain>
    </source>
</reference>
<evidence type="ECO:0000313" key="3">
    <source>
        <dbReference type="Proteomes" id="UP001484239"/>
    </source>
</evidence>
<accession>A0ABU9EAT6</accession>
<evidence type="ECO:0000259" key="1">
    <source>
        <dbReference type="Pfam" id="PF13480"/>
    </source>
</evidence>
<comment type="caution">
    <text evidence="2">The sequence shown here is derived from an EMBL/GenBank/DDBJ whole genome shotgun (WGS) entry which is preliminary data.</text>
</comment>
<dbReference type="InterPro" id="IPR038740">
    <property type="entry name" value="BioF2-like_GNAT_dom"/>
</dbReference>
<keyword evidence="3" id="KW-1185">Reference proteome</keyword>
<proteinExistence type="predicted"/>
<gene>
    <name evidence="2" type="ORF">WI372_12765</name>
</gene>
<protein>
    <submittedName>
        <fullName evidence="2">FemAB family XrtA/PEP-CTERM system-associated protein</fullName>
    </submittedName>
</protein>
<dbReference type="InterPro" id="IPR050644">
    <property type="entry name" value="PG_Glycine_Bridge_Synth"/>
</dbReference>
<dbReference type="PANTHER" id="PTHR36174:SF1">
    <property type="entry name" value="LIPID II:GLYCINE GLYCYLTRANSFERASE"/>
    <property type="match status" value="1"/>
</dbReference>
<name>A0ABU9EAT6_9BACT</name>
<dbReference type="Proteomes" id="UP001484239">
    <property type="component" value="Unassembled WGS sequence"/>
</dbReference>